<gene>
    <name evidence="1" type="ORF">HPB49_025391</name>
</gene>
<name>A0ACB8CNM0_DERSI</name>
<organism evidence="1 2">
    <name type="scientific">Dermacentor silvarum</name>
    <name type="common">Tick</name>
    <dbReference type="NCBI Taxonomy" id="543639"/>
    <lineage>
        <taxon>Eukaryota</taxon>
        <taxon>Metazoa</taxon>
        <taxon>Ecdysozoa</taxon>
        <taxon>Arthropoda</taxon>
        <taxon>Chelicerata</taxon>
        <taxon>Arachnida</taxon>
        <taxon>Acari</taxon>
        <taxon>Parasitiformes</taxon>
        <taxon>Ixodida</taxon>
        <taxon>Ixodoidea</taxon>
        <taxon>Ixodidae</taxon>
        <taxon>Rhipicephalinae</taxon>
        <taxon>Dermacentor</taxon>
    </lineage>
</organism>
<evidence type="ECO:0000313" key="1">
    <source>
        <dbReference type="EMBL" id="KAH7946454.1"/>
    </source>
</evidence>
<dbReference type="EMBL" id="CM023475">
    <property type="protein sequence ID" value="KAH7946454.1"/>
    <property type="molecule type" value="Genomic_DNA"/>
</dbReference>
<reference evidence="1" key="1">
    <citation type="submission" date="2020-05" db="EMBL/GenBank/DDBJ databases">
        <title>Large-scale comparative analyses of tick genomes elucidate their genetic diversity and vector capacities.</title>
        <authorList>
            <person name="Jia N."/>
            <person name="Wang J."/>
            <person name="Shi W."/>
            <person name="Du L."/>
            <person name="Sun Y."/>
            <person name="Zhan W."/>
            <person name="Jiang J."/>
            <person name="Wang Q."/>
            <person name="Zhang B."/>
            <person name="Ji P."/>
            <person name="Sakyi L.B."/>
            <person name="Cui X."/>
            <person name="Yuan T."/>
            <person name="Jiang B."/>
            <person name="Yang W."/>
            <person name="Lam T.T.-Y."/>
            <person name="Chang Q."/>
            <person name="Ding S."/>
            <person name="Wang X."/>
            <person name="Zhu J."/>
            <person name="Ruan X."/>
            <person name="Zhao L."/>
            <person name="Wei J."/>
            <person name="Que T."/>
            <person name="Du C."/>
            <person name="Cheng J."/>
            <person name="Dai P."/>
            <person name="Han X."/>
            <person name="Huang E."/>
            <person name="Gao Y."/>
            <person name="Liu J."/>
            <person name="Shao H."/>
            <person name="Ye R."/>
            <person name="Li L."/>
            <person name="Wei W."/>
            <person name="Wang X."/>
            <person name="Wang C."/>
            <person name="Yang T."/>
            <person name="Huo Q."/>
            <person name="Li W."/>
            <person name="Guo W."/>
            <person name="Chen H."/>
            <person name="Zhou L."/>
            <person name="Ni X."/>
            <person name="Tian J."/>
            <person name="Zhou Y."/>
            <person name="Sheng Y."/>
            <person name="Liu T."/>
            <person name="Pan Y."/>
            <person name="Xia L."/>
            <person name="Li J."/>
            <person name="Zhao F."/>
            <person name="Cao W."/>
        </authorList>
    </citation>
    <scope>NUCLEOTIDE SEQUENCE</scope>
    <source>
        <strain evidence="1">Dsil-2018</strain>
    </source>
</reference>
<sequence length="514" mass="58787">MDVMLEMAIKWDINFLFRLQAVDSQATGKVLVIRRARHSAAWVDRLANPVNLVEYKQHVERHLKVMHASSDINHTILMELENSFTAAILNTSREQSWLTLGKFDSKTKSIGKGVFLKYMRLHYSKDQLGHSWASENWAVLEDANTLTNVDQLFEKHTHEHLLIGIAWLFIQSHLWAVAGQPELMFHNDIDEKKKRACLEYVNSRFGLLTSAEYLTQLFQTPESRHDVSNFLLSLKNELKSLAKNSRWIDLETRETAELKIERVALNVLPAEQFFMPLERALLYQIFPSMNDSLFFESWLQASSTYQRLQSHERFRDLYSKRRTFGQEPLSYNYLLSVVDAAMVALEPPSYYVGAPFAINYAGAGTLFALEMSKSFDVLGTTVDNRGETVHWWGRAQSAEYDRRLSCDLGENATIPLIPTIPALEASYSAYKTAVSRAAALRGARKELKIRGLNIYSEEQIFFMTYCYAFCGSEGSRGLLEKCNVPLRHFSPFAEVFGCPEGSPMNALKKCTFFS</sequence>
<keyword evidence="2" id="KW-1185">Reference proteome</keyword>
<accession>A0ACB8CNM0</accession>
<evidence type="ECO:0000313" key="2">
    <source>
        <dbReference type="Proteomes" id="UP000821865"/>
    </source>
</evidence>
<protein>
    <submittedName>
        <fullName evidence="1">Uncharacterized protein</fullName>
    </submittedName>
</protein>
<comment type="caution">
    <text evidence="1">The sequence shown here is derived from an EMBL/GenBank/DDBJ whole genome shotgun (WGS) entry which is preliminary data.</text>
</comment>
<dbReference type="Proteomes" id="UP000821865">
    <property type="component" value="Chromosome 6"/>
</dbReference>
<proteinExistence type="predicted"/>